<keyword evidence="1" id="KW-1133">Transmembrane helix</keyword>
<keyword evidence="3" id="KW-1185">Reference proteome</keyword>
<accession>A0ABN0ETN2</accession>
<evidence type="ECO:0000256" key="1">
    <source>
        <dbReference type="SAM" id="Phobius"/>
    </source>
</evidence>
<sequence>MSFDYSFSFNSRFELTESAVGFYAFLAFVFSRTEKRRL</sequence>
<keyword evidence="1" id="KW-0812">Transmembrane</keyword>
<organism evidence="2 3">
    <name type="scientific">Haemophilus parainfluenzae HK2019</name>
    <dbReference type="NCBI Taxonomy" id="1095746"/>
    <lineage>
        <taxon>Bacteria</taxon>
        <taxon>Pseudomonadati</taxon>
        <taxon>Pseudomonadota</taxon>
        <taxon>Gammaproteobacteria</taxon>
        <taxon>Pasteurellales</taxon>
        <taxon>Pasteurellaceae</taxon>
        <taxon>Haemophilus</taxon>
    </lineage>
</organism>
<dbReference type="EMBL" id="AJTC01000037">
    <property type="protein sequence ID" value="EIJ29224.1"/>
    <property type="molecule type" value="Genomic_DNA"/>
</dbReference>
<name>A0ABN0ETN2_HAEPA</name>
<comment type="caution">
    <text evidence="2">The sequence shown here is derived from an EMBL/GenBank/DDBJ whole genome shotgun (WGS) entry which is preliminary data.</text>
</comment>
<reference evidence="2 3" key="1">
    <citation type="submission" date="2012-04" db="EMBL/GenBank/DDBJ databases">
        <authorList>
            <person name="Durkin A.S."/>
            <person name="McCorrison J."/>
            <person name="Torralba M."/>
            <person name="Gillis M."/>
            <person name="Methe B."/>
            <person name="Sutton G."/>
            <person name="Nelson K.E."/>
        </authorList>
    </citation>
    <scope>NUCLEOTIDE SEQUENCE [LARGE SCALE GENOMIC DNA]</scope>
    <source>
        <strain evidence="2 3">HK2019</strain>
    </source>
</reference>
<feature type="transmembrane region" description="Helical" evidence="1">
    <location>
        <begin position="12"/>
        <end position="30"/>
    </location>
</feature>
<protein>
    <submittedName>
        <fullName evidence="2">Uncharacterized protein</fullName>
    </submittedName>
</protein>
<dbReference type="Proteomes" id="UP000003778">
    <property type="component" value="Unassembled WGS sequence"/>
</dbReference>
<evidence type="ECO:0000313" key="2">
    <source>
        <dbReference type="EMBL" id="EIJ29224.1"/>
    </source>
</evidence>
<keyword evidence="1" id="KW-0472">Membrane</keyword>
<evidence type="ECO:0000313" key="3">
    <source>
        <dbReference type="Proteomes" id="UP000003778"/>
    </source>
</evidence>
<proteinExistence type="predicted"/>
<gene>
    <name evidence="2" type="ORF">HMPREF1119_1402</name>
</gene>